<name>A0ABU6CSY5_9GAMM</name>
<evidence type="ECO:0000256" key="1">
    <source>
        <dbReference type="ARBA" id="ARBA00004167"/>
    </source>
</evidence>
<dbReference type="Proteomes" id="UP001308005">
    <property type="component" value="Unassembled WGS sequence"/>
</dbReference>
<dbReference type="InterPro" id="IPR001107">
    <property type="entry name" value="Band_7"/>
</dbReference>
<keyword evidence="4 7" id="KW-1133">Transmembrane helix</keyword>
<evidence type="ECO:0000256" key="6">
    <source>
        <dbReference type="PIRNR" id="PIRNR005651"/>
    </source>
</evidence>
<dbReference type="PANTHER" id="PTHR42911">
    <property type="entry name" value="MODULATOR OF FTSH PROTEASE HFLC"/>
    <property type="match status" value="1"/>
</dbReference>
<evidence type="ECO:0000313" key="10">
    <source>
        <dbReference type="Proteomes" id="UP001308005"/>
    </source>
</evidence>
<dbReference type="GO" id="GO:0006508">
    <property type="term" value="P:proteolysis"/>
    <property type="evidence" value="ECO:0007669"/>
    <property type="project" value="UniProtKB-KW"/>
</dbReference>
<dbReference type="RefSeq" id="WP_324693170.1">
    <property type="nucleotide sequence ID" value="NZ_JAYMYJ010000029.1"/>
</dbReference>
<keyword evidence="5 7" id="KW-0472">Membrane</keyword>
<sequence length="293" mass="33731">MDIRNTIIAAAGLVLLLLYSSIYMVDQRQRAILFKFREIVNPDIGPGLHFRAPFINTVSKFPSQILTLSSESERFLTGEKKYVQVDFFVKWRIQDFASFYRSTGGGRVEDAIQNAQNRLEQLMKDGLRNEFSRRTIEEALSAERGMIMQGLENKSNEVAKQLGIEIVDVRVSKIDFPETVSNSVFERMRSERQRVAEDFRSRGKEEAEKIRADADRQATIIKAEAYREAEKIRGEGDAKAAEVYASAYQQDPEFYAFYRSINAYKNTLGKGNDMMVLEPDSEFFRYFKQQSAQ</sequence>
<evidence type="ECO:0000256" key="2">
    <source>
        <dbReference type="ARBA" id="ARBA00007862"/>
    </source>
</evidence>
<gene>
    <name evidence="9" type="primary">hflC</name>
    <name evidence="9" type="ORF">VSS37_03055</name>
</gene>
<evidence type="ECO:0000259" key="8">
    <source>
        <dbReference type="SMART" id="SM00244"/>
    </source>
</evidence>
<keyword evidence="9" id="KW-0378">Hydrolase</keyword>
<comment type="subcellular location">
    <subcellularLocation>
        <location evidence="1">Membrane</location>
        <topology evidence="1">Single-pass membrane protein</topology>
    </subcellularLocation>
</comment>
<comment type="function">
    <text evidence="6">HflC and HflK could regulate a protease.</text>
</comment>
<dbReference type="SMART" id="SM00244">
    <property type="entry name" value="PHB"/>
    <property type="match status" value="1"/>
</dbReference>
<proteinExistence type="inferred from homology"/>
<evidence type="ECO:0000256" key="5">
    <source>
        <dbReference type="ARBA" id="ARBA00023136"/>
    </source>
</evidence>
<dbReference type="Gene3D" id="3.30.479.30">
    <property type="entry name" value="Band 7 domain"/>
    <property type="match status" value="1"/>
</dbReference>
<dbReference type="SUPFAM" id="SSF117892">
    <property type="entry name" value="Band 7/SPFH domain"/>
    <property type="match status" value="1"/>
</dbReference>
<keyword evidence="3 7" id="KW-0812">Transmembrane</keyword>
<dbReference type="NCBIfam" id="TIGR01932">
    <property type="entry name" value="hflC"/>
    <property type="match status" value="1"/>
</dbReference>
<evidence type="ECO:0000256" key="7">
    <source>
        <dbReference type="SAM" id="Phobius"/>
    </source>
</evidence>
<feature type="domain" description="Band 7" evidence="8">
    <location>
        <begin position="20"/>
        <end position="188"/>
    </location>
</feature>
<evidence type="ECO:0000256" key="4">
    <source>
        <dbReference type="ARBA" id="ARBA00022989"/>
    </source>
</evidence>
<evidence type="ECO:0000313" key="9">
    <source>
        <dbReference type="EMBL" id="MEB4589947.1"/>
    </source>
</evidence>
<organism evidence="9 10">
    <name type="scientific">Candidatus Thiothrix phosphatis</name>
    <dbReference type="NCBI Taxonomy" id="3112415"/>
    <lineage>
        <taxon>Bacteria</taxon>
        <taxon>Pseudomonadati</taxon>
        <taxon>Pseudomonadota</taxon>
        <taxon>Gammaproteobacteria</taxon>
        <taxon>Thiotrichales</taxon>
        <taxon>Thiotrichaceae</taxon>
        <taxon>Thiothrix</taxon>
    </lineage>
</organism>
<dbReference type="PANTHER" id="PTHR42911:SF1">
    <property type="entry name" value="MODULATOR OF FTSH PROTEASE HFLC"/>
    <property type="match status" value="1"/>
</dbReference>
<dbReference type="GO" id="GO:0008233">
    <property type="term" value="F:peptidase activity"/>
    <property type="evidence" value="ECO:0007669"/>
    <property type="project" value="UniProtKB-KW"/>
</dbReference>
<dbReference type="InterPro" id="IPR010200">
    <property type="entry name" value="HflC"/>
</dbReference>
<comment type="caution">
    <text evidence="9">The sequence shown here is derived from an EMBL/GenBank/DDBJ whole genome shotgun (WGS) entry which is preliminary data.</text>
</comment>
<dbReference type="Pfam" id="PF01145">
    <property type="entry name" value="Band_7"/>
    <property type="match status" value="1"/>
</dbReference>
<dbReference type="InterPro" id="IPR036013">
    <property type="entry name" value="Band_7/SPFH_dom_sf"/>
</dbReference>
<feature type="transmembrane region" description="Helical" evidence="7">
    <location>
        <begin position="6"/>
        <end position="25"/>
    </location>
</feature>
<protein>
    <recommendedName>
        <fullName evidence="6">Protein HflC</fullName>
    </recommendedName>
</protein>
<dbReference type="PIRSF" id="PIRSF005651">
    <property type="entry name" value="HflC"/>
    <property type="match status" value="1"/>
</dbReference>
<keyword evidence="10" id="KW-1185">Reference proteome</keyword>
<keyword evidence="9" id="KW-0645">Protease</keyword>
<comment type="similarity">
    <text evidence="2 6">Belongs to the band 7/mec-2 family. HflC subfamily.</text>
</comment>
<accession>A0ABU6CSY5</accession>
<reference evidence="10" key="1">
    <citation type="submission" date="2023-07" db="EMBL/GenBank/DDBJ databases">
        <title>The carbon used by Thiothrix.</title>
        <authorList>
            <person name="Chen L."/>
        </authorList>
    </citation>
    <scope>NUCLEOTIDE SEQUENCE [LARGE SCALE GENOMIC DNA]</scope>
</reference>
<dbReference type="EMBL" id="JAYMYJ010000029">
    <property type="protein sequence ID" value="MEB4589947.1"/>
    <property type="molecule type" value="Genomic_DNA"/>
</dbReference>
<evidence type="ECO:0000256" key="3">
    <source>
        <dbReference type="ARBA" id="ARBA00022692"/>
    </source>
</evidence>
<dbReference type="CDD" id="cd03405">
    <property type="entry name" value="SPFH_HflC"/>
    <property type="match status" value="1"/>
</dbReference>